<evidence type="ECO:0000256" key="5">
    <source>
        <dbReference type="ARBA" id="ARBA00022833"/>
    </source>
</evidence>
<dbReference type="KEGG" id="egl:EGR_04870"/>
<dbReference type="InterPro" id="IPR036236">
    <property type="entry name" value="Znf_C2H2_sf"/>
</dbReference>
<keyword evidence="2" id="KW-0479">Metal-binding</keyword>
<dbReference type="PROSITE" id="PS50157">
    <property type="entry name" value="ZINC_FINGER_C2H2_2"/>
    <property type="match status" value="3"/>
</dbReference>
<dbReference type="GeneID" id="36340585"/>
<dbReference type="GO" id="GO:0008270">
    <property type="term" value="F:zinc ion binding"/>
    <property type="evidence" value="ECO:0007669"/>
    <property type="project" value="UniProtKB-KW"/>
</dbReference>
<comment type="caution">
    <text evidence="9">The sequence shown here is derived from an EMBL/GenBank/DDBJ whole genome shotgun (WGS) entry which is preliminary data.</text>
</comment>
<evidence type="ECO:0000256" key="4">
    <source>
        <dbReference type="ARBA" id="ARBA00022771"/>
    </source>
</evidence>
<dbReference type="GO" id="GO:0000978">
    <property type="term" value="F:RNA polymerase II cis-regulatory region sequence-specific DNA binding"/>
    <property type="evidence" value="ECO:0007669"/>
    <property type="project" value="TreeGrafter"/>
</dbReference>
<dbReference type="FunFam" id="3.30.160.60:FF:001397">
    <property type="entry name" value="Datilografo, isoform A"/>
    <property type="match status" value="1"/>
</dbReference>
<evidence type="ECO:0000256" key="3">
    <source>
        <dbReference type="ARBA" id="ARBA00022737"/>
    </source>
</evidence>
<protein>
    <submittedName>
        <fullName evidence="9">Myoneurin</fullName>
    </submittedName>
</protein>
<dbReference type="InterPro" id="IPR050527">
    <property type="entry name" value="Snail/Krueppel_Znf"/>
</dbReference>
<keyword evidence="4 7" id="KW-0863">Zinc-finger</keyword>
<feature type="domain" description="C2H2-type" evidence="8">
    <location>
        <begin position="197"/>
        <end position="219"/>
    </location>
</feature>
<comment type="subcellular location">
    <subcellularLocation>
        <location evidence="1">Nucleus</location>
    </subcellularLocation>
</comment>
<keyword evidence="3" id="KW-0677">Repeat</keyword>
<evidence type="ECO:0000256" key="2">
    <source>
        <dbReference type="ARBA" id="ARBA00022723"/>
    </source>
</evidence>
<dbReference type="SUPFAM" id="SSF57667">
    <property type="entry name" value="beta-beta-alpha zinc fingers"/>
    <property type="match status" value="3"/>
</dbReference>
<keyword evidence="6" id="KW-0539">Nucleus</keyword>
<feature type="domain" description="C2H2-type" evidence="8">
    <location>
        <begin position="116"/>
        <end position="143"/>
    </location>
</feature>
<dbReference type="SMART" id="SM00355">
    <property type="entry name" value="ZnF_C2H2"/>
    <property type="match status" value="4"/>
</dbReference>
<reference evidence="9 10" key="1">
    <citation type="journal article" date="2013" name="Nat. Genet.">
        <title>The genome of the hydatid tapeworm Echinococcus granulosus.</title>
        <authorList>
            <person name="Zheng H."/>
            <person name="Zhang W."/>
            <person name="Zhang L."/>
            <person name="Zhang Z."/>
            <person name="Li J."/>
            <person name="Lu G."/>
            <person name="Zhu Y."/>
            <person name="Wang Y."/>
            <person name="Huang Y."/>
            <person name="Liu J."/>
            <person name="Kang H."/>
            <person name="Chen J."/>
            <person name="Wang L."/>
            <person name="Chen A."/>
            <person name="Yu S."/>
            <person name="Gao Z."/>
            <person name="Jin L."/>
            <person name="Gu W."/>
            <person name="Wang Z."/>
            <person name="Zhao L."/>
            <person name="Shi B."/>
            <person name="Wen H."/>
            <person name="Lin R."/>
            <person name="Jones M.K."/>
            <person name="Brejova B."/>
            <person name="Vinar T."/>
            <person name="Zhao G."/>
            <person name="McManus D.P."/>
            <person name="Chen Z."/>
            <person name="Zhou Y."/>
            <person name="Wang S."/>
        </authorList>
    </citation>
    <scope>NUCLEOTIDE SEQUENCE [LARGE SCALE GENOMIC DNA]</scope>
</reference>
<dbReference type="EMBL" id="APAU02000032">
    <property type="protein sequence ID" value="EUB60312.1"/>
    <property type="molecule type" value="Genomic_DNA"/>
</dbReference>
<dbReference type="STRING" id="6210.W6UPU7"/>
<dbReference type="OrthoDB" id="8918594at2759"/>
<dbReference type="PANTHER" id="PTHR24388">
    <property type="entry name" value="ZINC FINGER PROTEIN"/>
    <property type="match status" value="1"/>
</dbReference>
<sequence length="357" mass="38549">MDASNELANAAKVDPDGYALDDDVDLTNIAPMPKHVFLNTLPGHLAPFPTIPRSRYDTDRNQREFYGQESFLNAFITTHCREHTSAPIVNGLTESQQHQQQQQQSRRAPSAPLKRNQCSLCLRVFANSASLKQHMRLHRGEKPFKCRFCDKTSATMCNILTHERTHTRERPYKCTLCSADFSSSSNLKTVHLGIKQYHCMVCGKSFATSSNLNAHSRQHPESAYLVKYTGSSTFCPSTQQSTDTTVVNVAEVESPVEASVTVATTTTAAAAVVSAAAVAAAEENGEEAVGMLVTPTGYNHAPTLLPVTLSPSPVGTSRKFAKVTVYCPGDVEIAATATSSVSSSASHGNTAKLAPDD</sequence>
<proteinExistence type="predicted"/>
<accession>W6UPU7</accession>
<evidence type="ECO:0000256" key="7">
    <source>
        <dbReference type="PROSITE-ProRule" id="PRU00042"/>
    </source>
</evidence>
<dbReference type="RefSeq" id="XP_024351508.1">
    <property type="nucleotide sequence ID" value="XM_024494119.1"/>
</dbReference>
<evidence type="ECO:0000313" key="10">
    <source>
        <dbReference type="Proteomes" id="UP000019149"/>
    </source>
</evidence>
<feature type="domain" description="C2H2-type" evidence="8">
    <location>
        <begin position="144"/>
        <end position="171"/>
    </location>
</feature>
<keyword evidence="10" id="KW-1185">Reference proteome</keyword>
<dbReference type="PANTHER" id="PTHR24388:SF54">
    <property type="entry name" value="PROTEIN ESCARGOT"/>
    <property type="match status" value="1"/>
</dbReference>
<evidence type="ECO:0000259" key="8">
    <source>
        <dbReference type="PROSITE" id="PS50157"/>
    </source>
</evidence>
<dbReference type="FunFam" id="3.30.160.60:FF:000446">
    <property type="entry name" value="Zinc finger protein"/>
    <property type="match status" value="1"/>
</dbReference>
<evidence type="ECO:0000313" key="9">
    <source>
        <dbReference type="EMBL" id="EUB60312.1"/>
    </source>
</evidence>
<dbReference type="CTD" id="36340585"/>
<evidence type="ECO:0000256" key="6">
    <source>
        <dbReference type="ARBA" id="ARBA00023242"/>
    </source>
</evidence>
<dbReference type="GO" id="GO:0000981">
    <property type="term" value="F:DNA-binding transcription factor activity, RNA polymerase II-specific"/>
    <property type="evidence" value="ECO:0007669"/>
    <property type="project" value="TreeGrafter"/>
</dbReference>
<dbReference type="PROSITE" id="PS00028">
    <property type="entry name" value="ZINC_FINGER_C2H2_1"/>
    <property type="match status" value="2"/>
</dbReference>
<dbReference type="GO" id="GO:0005634">
    <property type="term" value="C:nucleus"/>
    <property type="evidence" value="ECO:0007669"/>
    <property type="project" value="UniProtKB-SubCell"/>
</dbReference>
<dbReference type="OMA" id="SATMCNI"/>
<dbReference type="AlphaFoldDB" id="W6UPU7"/>
<dbReference type="Gene3D" id="3.30.160.60">
    <property type="entry name" value="Classic Zinc Finger"/>
    <property type="match status" value="4"/>
</dbReference>
<dbReference type="InterPro" id="IPR013087">
    <property type="entry name" value="Znf_C2H2_type"/>
</dbReference>
<keyword evidence="5" id="KW-0862">Zinc</keyword>
<name>W6UPU7_ECHGR</name>
<evidence type="ECO:0000256" key="1">
    <source>
        <dbReference type="ARBA" id="ARBA00004123"/>
    </source>
</evidence>
<gene>
    <name evidence="9" type="ORF">EGR_04870</name>
</gene>
<dbReference type="Pfam" id="PF00096">
    <property type="entry name" value="zf-C2H2"/>
    <property type="match status" value="2"/>
</dbReference>
<dbReference type="Proteomes" id="UP000019149">
    <property type="component" value="Unassembled WGS sequence"/>
</dbReference>
<organism evidence="9 10">
    <name type="scientific">Echinococcus granulosus</name>
    <name type="common">Hydatid tapeworm</name>
    <dbReference type="NCBI Taxonomy" id="6210"/>
    <lineage>
        <taxon>Eukaryota</taxon>
        <taxon>Metazoa</taxon>
        <taxon>Spiralia</taxon>
        <taxon>Lophotrochozoa</taxon>
        <taxon>Platyhelminthes</taxon>
        <taxon>Cestoda</taxon>
        <taxon>Eucestoda</taxon>
        <taxon>Cyclophyllidea</taxon>
        <taxon>Taeniidae</taxon>
        <taxon>Echinococcus</taxon>
        <taxon>Echinococcus granulosus group</taxon>
    </lineage>
</organism>